<evidence type="ECO:0000313" key="4">
    <source>
        <dbReference type="Proteomes" id="UP001549920"/>
    </source>
</evidence>
<feature type="compositionally biased region" description="Basic and acidic residues" evidence="2">
    <location>
        <begin position="92"/>
        <end position="102"/>
    </location>
</feature>
<evidence type="ECO:0000256" key="1">
    <source>
        <dbReference type="SAM" id="Coils"/>
    </source>
</evidence>
<feature type="coiled-coil region" evidence="1">
    <location>
        <begin position="130"/>
        <end position="157"/>
    </location>
</feature>
<comment type="caution">
    <text evidence="3">The sequence shown here is derived from an EMBL/GenBank/DDBJ whole genome shotgun (WGS) entry which is preliminary data.</text>
</comment>
<feature type="compositionally biased region" description="Basic and acidic residues" evidence="2">
    <location>
        <begin position="32"/>
        <end position="49"/>
    </location>
</feature>
<keyword evidence="4" id="KW-1185">Reference proteome</keyword>
<organism evidence="3 4">
    <name type="scientific">Loxostege sticticalis</name>
    <name type="common">Beet webworm moth</name>
    <dbReference type="NCBI Taxonomy" id="481309"/>
    <lineage>
        <taxon>Eukaryota</taxon>
        <taxon>Metazoa</taxon>
        <taxon>Ecdysozoa</taxon>
        <taxon>Arthropoda</taxon>
        <taxon>Hexapoda</taxon>
        <taxon>Insecta</taxon>
        <taxon>Pterygota</taxon>
        <taxon>Neoptera</taxon>
        <taxon>Endopterygota</taxon>
        <taxon>Lepidoptera</taxon>
        <taxon>Glossata</taxon>
        <taxon>Ditrysia</taxon>
        <taxon>Pyraloidea</taxon>
        <taxon>Crambidae</taxon>
        <taxon>Pyraustinae</taxon>
        <taxon>Loxostege</taxon>
    </lineage>
</organism>
<gene>
    <name evidence="3" type="ORF">ABMA27_010512</name>
</gene>
<proteinExistence type="predicted"/>
<evidence type="ECO:0000256" key="2">
    <source>
        <dbReference type="SAM" id="MobiDB-lite"/>
    </source>
</evidence>
<sequence>MAKPRKKMSDKEKKEKRREQIRLSMRRNREKIKKDPAALEEMRRKDRDRYHKKKEKGLIKTIKDHTPRQQRKIRKYWRENSKKYRTNQAMLKRTEEIIREDTPPSSPASSQRGSRRSVASRNRRILYVGNRFLKNKVSQLENVVSKYKMRFRRLKQQSPQKRKQVKELNHKRFVDAKTAIKDFLEQDENSRLTSGKKETITRKKQIKQIRLLNDTMLNLYKQFKEKTKIKVSYCFFCKYRPFWILFPTAKNRNTCFFAMHANMEFLVKSVFKSHMIKENTPFLLVKSICCEGNLQGSCLGRICKDCLNRKVNFDKYNGDDKVTYERWVTKKVNVIIKGQDKLCQKTIKETVVTDKKKLVKHLQSQLDLYMKHIRNIYQQQKITRQIKSDLDKTEAMLHVDFSENYACKYATEVQSAHFGGSKPQISLHTSVLYFQDQSDGKLVNNHTALYLIT</sequence>
<dbReference type="Proteomes" id="UP001549920">
    <property type="component" value="Unassembled WGS sequence"/>
</dbReference>
<keyword evidence="1" id="KW-0175">Coiled coil</keyword>
<name>A0ABR3H6I9_LOXSC</name>
<feature type="compositionally biased region" description="Polar residues" evidence="2">
    <location>
        <begin position="107"/>
        <end position="119"/>
    </location>
</feature>
<dbReference type="PANTHER" id="PTHR46601">
    <property type="entry name" value="ULP_PROTEASE DOMAIN-CONTAINING PROTEIN"/>
    <property type="match status" value="1"/>
</dbReference>
<dbReference type="EMBL" id="JBEUOH010000026">
    <property type="protein sequence ID" value="KAL0860205.1"/>
    <property type="molecule type" value="Genomic_DNA"/>
</dbReference>
<feature type="compositionally biased region" description="Basic and acidic residues" evidence="2">
    <location>
        <begin position="7"/>
        <end position="21"/>
    </location>
</feature>
<accession>A0ABR3H6I9</accession>
<protein>
    <submittedName>
        <fullName evidence="3">Uncharacterized protein</fullName>
    </submittedName>
</protein>
<evidence type="ECO:0000313" key="3">
    <source>
        <dbReference type="EMBL" id="KAL0860205.1"/>
    </source>
</evidence>
<feature type="region of interest" description="Disordered" evidence="2">
    <location>
        <begin position="1"/>
        <end position="56"/>
    </location>
</feature>
<feature type="region of interest" description="Disordered" evidence="2">
    <location>
        <begin position="92"/>
        <end position="119"/>
    </location>
</feature>
<dbReference type="PANTHER" id="PTHR46601:SF2">
    <property type="entry name" value="UBIQUITIN-LIKE PROTEASE FAMILY PROFILE DOMAIN-CONTAINING PROTEIN"/>
    <property type="match status" value="1"/>
</dbReference>
<reference evidence="3 4" key="1">
    <citation type="submission" date="2024-06" db="EMBL/GenBank/DDBJ databases">
        <title>A chromosome-level genome assembly of beet webworm, Loxostege sticticalis.</title>
        <authorList>
            <person name="Zhang Y."/>
        </authorList>
    </citation>
    <scope>NUCLEOTIDE SEQUENCE [LARGE SCALE GENOMIC DNA]</scope>
    <source>
        <strain evidence="3">AQ026</strain>
        <tissue evidence="3">Whole body</tissue>
    </source>
</reference>